<dbReference type="PANTHER" id="PTHR47938">
    <property type="entry name" value="RESPIRATORY COMPLEX I CHAPERONE (CIA84), PUTATIVE (AFU_ORTHOLOGUE AFUA_2G06020)-RELATED"/>
    <property type="match status" value="1"/>
</dbReference>
<proteinExistence type="predicted"/>
<evidence type="ECO:0000313" key="5">
    <source>
        <dbReference type="Proteomes" id="UP001642483"/>
    </source>
</evidence>
<gene>
    <name evidence="4" type="ORF">CVLEPA_LOCUS331</name>
</gene>
<dbReference type="Proteomes" id="UP001642483">
    <property type="component" value="Unassembled WGS sequence"/>
</dbReference>
<feature type="repeat" description="PPR" evidence="2">
    <location>
        <begin position="216"/>
        <end position="250"/>
    </location>
</feature>
<name>A0ABP0EWA6_CLALP</name>
<evidence type="ECO:0000313" key="4">
    <source>
        <dbReference type="EMBL" id="CAK8671281.1"/>
    </source>
</evidence>
<organism evidence="4 5">
    <name type="scientific">Clavelina lepadiformis</name>
    <name type="common">Light-bulb sea squirt</name>
    <name type="synonym">Ascidia lepadiformis</name>
    <dbReference type="NCBI Taxonomy" id="159417"/>
    <lineage>
        <taxon>Eukaryota</taxon>
        <taxon>Metazoa</taxon>
        <taxon>Chordata</taxon>
        <taxon>Tunicata</taxon>
        <taxon>Ascidiacea</taxon>
        <taxon>Aplousobranchia</taxon>
        <taxon>Clavelinidae</taxon>
        <taxon>Clavelina</taxon>
    </lineage>
</organism>
<accession>A0ABP0EWA6</accession>
<evidence type="ECO:0000256" key="2">
    <source>
        <dbReference type="PROSITE-ProRule" id="PRU00708"/>
    </source>
</evidence>
<keyword evidence="1" id="KW-0677">Repeat</keyword>
<dbReference type="EMBL" id="CAWYQH010000001">
    <property type="protein sequence ID" value="CAK8671281.1"/>
    <property type="molecule type" value="Genomic_DNA"/>
</dbReference>
<dbReference type="PROSITE" id="PS51375">
    <property type="entry name" value="PPR"/>
    <property type="match status" value="3"/>
</dbReference>
<evidence type="ECO:0000256" key="1">
    <source>
        <dbReference type="ARBA" id="ARBA00022737"/>
    </source>
</evidence>
<dbReference type="InterPro" id="IPR011990">
    <property type="entry name" value="TPR-like_helical_dom_sf"/>
</dbReference>
<feature type="domain" description="PROP1-like PPR" evidence="3">
    <location>
        <begin position="144"/>
        <end position="302"/>
    </location>
</feature>
<feature type="repeat" description="PPR" evidence="2">
    <location>
        <begin position="251"/>
        <end position="287"/>
    </location>
</feature>
<comment type="caution">
    <text evidence="4">The sequence shown here is derived from an EMBL/GenBank/DDBJ whole genome shotgun (WGS) entry which is preliminary data.</text>
</comment>
<sequence>MIRCSKLCVTYLAGGVHHRCIHKQPILRTWACHTLFQQHENRSIVKLLAAHFGTEPIKSTQLSALGVELNPNDTFGLIANQHNIKVFSHPQDDDTTKYVKRCQEKSAFWYHVRCKKLARQGKIDECVKLFEKNMLEEDKVQPQEYNFSVVIGALGRAGDVRRALKMFKKAKEYGLTPSLPCYTGIFNAFCNAHNGKDVEILRRFYEKVKVKKIPLNRISYNALLKAYASHTSLQETMSVFRDSLAAGIEPDIITFTNLISACESDKENGFRHACQVWKRMICFGCYPAPQTLVQLLRVVLRCNIGDLELANKVLLQNGADATDIQEIMKNNFRQFRWLKGQESSPKNSKPLENTSPDLLMLTALPASDTKGLLEHDKQEVNIKKNDLKLSETSGNDAVAAVGNVPSLLQTGAKSALVAITECPKPADRFSLIGGLDGVLDIMKKYKIPASAKLLSAIAQVLGQTDDEENKLMTYAEKSGAKLDVDFYNCILYKRAKRYYYTGSLEVIERLKVNGLVPSYRTWCIQALLCRNYQKGRELLEGFKKENIEPDLILFHTLIIAALKNPKNLTIRGYTDVRSPDYEYLIYIIKQLMDYKIKANEDLVRLLEKAANWPEGYSRWKVCDPKFEKRFLRFRRAYKQWLNNADVIVN</sequence>
<feature type="repeat" description="PPR" evidence="2">
    <location>
        <begin position="143"/>
        <end position="177"/>
    </location>
</feature>
<keyword evidence="5" id="KW-1185">Reference proteome</keyword>
<dbReference type="InterPro" id="IPR033443">
    <property type="entry name" value="PROP1-like_PPR_dom"/>
</dbReference>
<evidence type="ECO:0000259" key="3">
    <source>
        <dbReference type="Pfam" id="PF17177"/>
    </source>
</evidence>
<dbReference type="InterPro" id="IPR002885">
    <property type="entry name" value="PPR_rpt"/>
</dbReference>
<reference evidence="4 5" key="1">
    <citation type="submission" date="2024-02" db="EMBL/GenBank/DDBJ databases">
        <authorList>
            <person name="Daric V."/>
            <person name="Darras S."/>
        </authorList>
    </citation>
    <scope>NUCLEOTIDE SEQUENCE [LARGE SCALE GENOMIC DNA]</scope>
</reference>
<dbReference type="NCBIfam" id="TIGR00756">
    <property type="entry name" value="PPR"/>
    <property type="match status" value="2"/>
</dbReference>
<dbReference type="Gene3D" id="1.25.40.10">
    <property type="entry name" value="Tetratricopeptide repeat domain"/>
    <property type="match status" value="3"/>
</dbReference>
<dbReference type="Pfam" id="PF17177">
    <property type="entry name" value="PPR_long"/>
    <property type="match status" value="1"/>
</dbReference>
<protein>
    <recommendedName>
        <fullName evidence="3">PROP1-like PPR domain-containing protein</fullName>
    </recommendedName>
</protein>